<reference evidence="2 3" key="1">
    <citation type="submission" date="2016-06" db="EMBL/GenBank/DDBJ databases">
        <authorList>
            <person name="Kjaerup R.B."/>
            <person name="Dalgaard T.S."/>
            <person name="Juul-Madsen H.R."/>
        </authorList>
    </citation>
    <scope>NUCLEOTIDE SEQUENCE [LARGE SCALE GENOMIC DNA]</scope>
    <source>
        <strain evidence="2 3">CECT 5080</strain>
    </source>
</reference>
<accession>A0A1A8T9I1</accession>
<dbReference type="AlphaFoldDB" id="A0A1A8T9I1"/>
<gene>
    <name evidence="2" type="ORF">MAQ5080_01298</name>
</gene>
<dbReference type="RefSeq" id="WP_067207854.1">
    <property type="nucleotide sequence ID" value="NZ_FLOC01000006.1"/>
</dbReference>
<name>A0A1A8T9I1_9GAMM</name>
<organism evidence="2 3">
    <name type="scientific">Marinomonas aquimarina</name>
    <dbReference type="NCBI Taxonomy" id="295068"/>
    <lineage>
        <taxon>Bacteria</taxon>
        <taxon>Pseudomonadati</taxon>
        <taxon>Pseudomonadota</taxon>
        <taxon>Gammaproteobacteria</taxon>
        <taxon>Oceanospirillales</taxon>
        <taxon>Oceanospirillaceae</taxon>
        <taxon>Marinomonas</taxon>
    </lineage>
</organism>
<feature type="coiled-coil region" evidence="1">
    <location>
        <begin position="117"/>
        <end position="144"/>
    </location>
</feature>
<dbReference type="STRING" id="295068.MAQ5080_01298"/>
<evidence type="ECO:0000256" key="1">
    <source>
        <dbReference type="SAM" id="Coils"/>
    </source>
</evidence>
<sequence length="146" mass="17277">MKDIKKVFRNVEQALKKTSWLQDGWEIYNRGPYIQLYKDTWHNHNQGGVHFETYIEGPQIKQKAFPICLHAEEDCPNQQRFIDAFLALEGERINSWKDYSVIGTGHNICQRTLPLNFKNLEQRLMEEFNRLRQLEANIDLALAQVE</sequence>
<dbReference type="OrthoDB" id="5732788at2"/>
<evidence type="ECO:0000313" key="3">
    <source>
        <dbReference type="Proteomes" id="UP000092627"/>
    </source>
</evidence>
<dbReference type="EMBL" id="FLOC01000006">
    <property type="protein sequence ID" value="SBS29123.1"/>
    <property type="molecule type" value="Genomic_DNA"/>
</dbReference>
<dbReference type="Proteomes" id="UP000092627">
    <property type="component" value="Unassembled WGS sequence"/>
</dbReference>
<proteinExistence type="predicted"/>
<evidence type="ECO:0000313" key="2">
    <source>
        <dbReference type="EMBL" id="SBS29123.1"/>
    </source>
</evidence>
<keyword evidence="3" id="KW-1185">Reference proteome</keyword>
<keyword evidence="1" id="KW-0175">Coiled coil</keyword>
<protein>
    <submittedName>
        <fullName evidence="2">Uncharacterized protein</fullName>
    </submittedName>
</protein>